<dbReference type="OrthoDB" id="9815750at2"/>
<evidence type="ECO:0000256" key="4">
    <source>
        <dbReference type="ARBA" id="ARBA00022475"/>
    </source>
</evidence>
<dbReference type="GO" id="GO:0005524">
    <property type="term" value="F:ATP binding"/>
    <property type="evidence" value="ECO:0007669"/>
    <property type="project" value="UniProtKB-KW"/>
</dbReference>
<protein>
    <recommendedName>
        <fullName evidence="3">histidine kinase</fullName>
        <ecNumber evidence="3">2.7.13.3</ecNumber>
    </recommendedName>
</protein>
<keyword evidence="4" id="KW-1003">Cell membrane</keyword>
<keyword evidence="10" id="KW-0067">ATP-binding</keyword>
<dbReference type="InterPro" id="IPR011620">
    <property type="entry name" value="Sig_transdc_His_kinase_LytS_TM"/>
</dbReference>
<dbReference type="Gene3D" id="3.30.565.10">
    <property type="entry name" value="Histidine kinase-like ATPase, C-terminal domain"/>
    <property type="match status" value="1"/>
</dbReference>
<dbReference type="InterPro" id="IPR036890">
    <property type="entry name" value="HATPase_C_sf"/>
</dbReference>
<proteinExistence type="predicted"/>
<dbReference type="PANTHER" id="PTHR43547:SF2">
    <property type="entry name" value="HYBRID SIGNAL TRANSDUCTION HISTIDINE KINASE C"/>
    <property type="match status" value="1"/>
</dbReference>
<keyword evidence="7 14" id="KW-0812">Transmembrane</keyword>
<evidence type="ECO:0000256" key="7">
    <source>
        <dbReference type="ARBA" id="ARBA00022692"/>
    </source>
</evidence>
<feature type="transmembrane region" description="Helical" evidence="14">
    <location>
        <begin position="36"/>
        <end position="55"/>
    </location>
</feature>
<comment type="caution">
    <text evidence="16">The sequence shown here is derived from an EMBL/GenBank/DDBJ whole genome shotgun (WGS) entry which is preliminary data.</text>
</comment>
<reference evidence="16 17" key="1">
    <citation type="submission" date="2020-08" db="EMBL/GenBank/DDBJ databases">
        <title>Genomic Encyclopedia of Type Strains, Phase IV (KMG-IV): sequencing the most valuable type-strain genomes for metagenomic binning, comparative biology and taxonomic classification.</title>
        <authorList>
            <person name="Goeker M."/>
        </authorList>
    </citation>
    <scope>NUCLEOTIDE SEQUENCE [LARGE SCALE GENOMIC DNA]</scope>
    <source>
        <strain evidence="16 17">DSM 15895</strain>
    </source>
</reference>
<dbReference type="Pfam" id="PF07694">
    <property type="entry name" value="5TM-5TMR_LYT"/>
    <property type="match status" value="1"/>
</dbReference>
<name>A0A7W8CTP0_9BACL</name>
<comment type="subcellular location">
    <subcellularLocation>
        <location evidence="2">Cell membrane</location>
        <topology evidence="2">Multi-pass membrane protein</topology>
    </subcellularLocation>
</comment>
<feature type="domain" description="Histidine kinase" evidence="15">
    <location>
        <begin position="251"/>
        <end position="419"/>
    </location>
</feature>
<keyword evidence="6" id="KW-0808">Transferase</keyword>
<dbReference type="RefSeq" id="WP_135503919.1">
    <property type="nucleotide sequence ID" value="NZ_JACHHE010000004.1"/>
</dbReference>
<evidence type="ECO:0000256" key="5">
    <source>
        <dbReference type="ARBA" id="ARBA00022553"/>
    </source>
</evidence>
<feature type="transmembrane region" description="Helical" evidence="14">
    <location>
        <begin position="167"/>
        <end position="187"/>
    </location>
</feature>
<evidence type="ECO:0000256" key="14">
    <source>
        <dbReference type="SAM" id="Phobius"/>
    </source>
</evidence>
<gene>
    <name evidence="16" type="ORF">HNQ44_001627</name>
</gene>
<dbReference type="SUPFAM" id="SSF55874">
    <property type="entry name" value="ATPase domain of HSP90 chaperone/DNA topoisomerase II/histidine kinase"/>
    <property type="match status" value="1"/>
</dbReference>
<evidence type="ECO:0000256" key="1">
    <source>
        <dbReference type="ARBA" id="ARBA00000085"/>
    </source>
</evidence>
<organism evidence="16 17">
    <name type="scientific">Planococcus koreensis</name>
    <dbReference type="NCBI Taxonomy" id="112331"/>
    <lineage>
        <taxon>Bacteria</taxon>
        <taxon>Bacillati</taxon>
        <taxon>Bacillota</taxon>
        <taxon>Bacilli</taxon>
        <taxon>Bacillales</taxon>
        <taxon>Caryophanaceae</taxon>
        <taxon>Planococcus</taxon>
    </lineage>
</organism>
<dbReference type="PROSITE" id="PS50109">
    <property type="entry name" value="HIS_KIN"/>
    <property type="match status" value="1"/>
</dbReference>
<comment type="catalytic activity">
    <reaction evidence="1">
        <text>ATP + protein L-histidine = ADP + protein N-phospho-L-histidine.</text>
        <dbReference type="EC" id="2.7.13.3"/>
    </reaction>
</comment>
<dbReference type="GO" id="GO:0005886">
    <property type="term" value="C:plasma membrane"/>
    <property type="evidence" value="ECO:0007669"/>
    <property type="project" value="UniProtKB-SubCell"/>
</dbReference>
<evidence type="ECO:0000256" key="8">
    <source>
        <dbReference type="ARBA" id="ARBA00022741"/>
    </source>
</evidence>
<dbReference type="InterPro" id="IPR004358">
    <property type="entry name" value="Sig_transdc_His_kin-like_C"/>
</dbReference>
<keyword evidence="11 14" id="KW-1133">Transmembrane helix</keyword>
<evidence type="ECO:0000256" key="6">
    <source>
        <dbReference type="ARBA" id="ARBA00022679"/>
    </source>
</evidence>
<evidence type="ECO:0000256" key="10">
    <source>
        <dbReference type="ARBA" id="ARBA00022840"/>
    </source>
</evidence>
<evidence type="ECO:0000259" key="15">
    <source>
        <dbReference type="PROSITE" id="PS50109"/>
    </source>
</evidence>
<evidence type="ECO:0000256" key="3">
    <source>
        <dbReference type="ARBA" id="ARBA00012438"/>
    </source>
</evidence>
<sequence>MAFAIEDILLNFFLILTPLYFFQFILSNYSELHAKFYLGSILGLSAILCMAFPIVSGDGFVWDLRWIALLVSLLYGGLLSGGITATMIVVYRFAIGGMLGSLNVLLVAVFILLLFFFLRRHFIQQPFPNKLKRGIGFSVLTWLIVVSAITVHFYMTGAAEWLWHNSLPIFGTMLLLYVLSTGLYVYFSESIRFYSTLKDQALKTEKLNYVTEINDLLSLELAQGLEKSVKQLEPLVSSDDPGVRGHSRAAVLEISKLKAAVAEHFTSAETEGQPTIISLEEMMEDVLLTLNPYIEQKGIETAFDIDPQLILKKDMLRVKQILLNVTKNAIDATSRGGKVQIATLMKRHHLFIYIEDTGIGIAPEQLASLLDFNSDAKNTIIGRGLKVTQQLIREMDGAISFSSQIGKGTTVSLKLPSQIIGQ</sequence>
<keyword evidence="17" id="KW-1185">Reference proteome</keyword>
<evidence type="ECO:0000256" key="9">
    <source>
        <dbReference type="ARBA" id="ARBA00022777"/>
    </source>
</evidence>
<evidence type="ECO:0000313" key="17">
    <source>
        <dbReference type="Proteomes" id="UP000525923"/>
    </source>
</evidence>
<accession>A0A7W8CTP0</accession>
<feature type="transmembrane region" description="Helical" evidence="14">
    <location>
        <begin position="97"/>
        <end position="118"/>
    </location>
</feature>
<evidence type="ECO:0000256" key="12">
    <source>
        <dbReference type="ARBA" id="ARBA00023012"/>
    </source>
</evidence>
<feature type="transmembrane region" description="Helical" evidence="14">
    <location>
        <begin position="134"/>
        <end position="155"/>
    </location>
</feature>
<dbReference type="Pfam" id="PF02518">
    <property type="entry name" value="HATPase_c"/>
    <property type="match status" value="1"/>
</dbReference>
<dbReference type="GO" id="GO:0071555">
    <property type="term" value="P:cell wall organization"/>
    <property type="evidence" value="ECO:0007669"/>
    <property type="project" value="InterPro"/>
</dbReference>
<keyword evidence="13 14" id="KW-0472">Membrane</keyword>
<dbReference type="PRINTS" id="PR00344">
    <property type="entry name" value="BCTRLSENSOR"/>
</dbReference>
<dbReference type="SMART" id="SM00387">
    <property type="entry name" value="HATPase_c"/>
    <property type="match status" value="1"/>
</dbReference>
<dbReference type="InterPro" id="IPR005467">
    <property type="entry name" value="His_kinase_dom"/>
</dbReference>
<dbReference type="EMBL" id="JACHHE010000004">
    <property type="protein sequence ID" value="MBB5180199.1"/>
    <property type="molecule type" value="Genomic_DNA"/>
</dbReference>
<evidence type="ECO:0000256" key="13">
    <source>
        <dbReference type="ARBA" id="ARBA00023136"/>
    </source>
</evidence>
<keyword evidence="8" id="KW-0547">Nucleotide-binding</keyword>
<dbReference type="InterPro" id="IPR003594">
    <property type="entry name" value="HATPase_dom"/>
</dbReference>
<evidence type="ECO:0000313" key="16">
    <source>
        <dbReference type="EMBL" id="MBB5180199.1"/>
    </source>
</evidence>
<dbReference type="GO" id="GO:0000155">
    <property type="term" value="F:phosphorelay sensor kinase activity"/>
    <property type="evidence" value="ECO:0007669"/>
    <property type="project" value="InterPro"/>
</dbReference>
<dbReference type="PANTHER" id="PTHR43547">
    <property type="entry name" value="TWO-COMPONENT HISTIDINE KINASE"/>
    <property type="match status" value="1"/>
</dbReference>
<keyword evidence="5" id="KW-0597">Phosphoprotein</keyword>
<feature type="transmembrane region" description="Helical" evidence="14">
    <location>
        <begin position="12"/>
        <end position="30"/>
    </location>
</feature>
<feature type="transmembrane region" description="Helical" evidence="14">
    <location>
        <begin position="67"/>
        <end position="91"/>
    </location>
</feature>
<keyword evidence="12" id="KW-0902">Two-component regulatory system</keyword>
<dbReference type="CDD" id="cd00075">
    <property type="entry name" value="HATPase"/>
    <property type="match status" value="1"/>
</dbReference>
<evidence type="ECO:0000256" key="2">
    <source>
        <dbReference type="ARBA" id="ARBA00004651"/>
    </source>
</evidence>
<dbReference type="AlphaFoldDB" id="A0A7W8CTP0"/>
<keyword evidence="9 16" id="KW-0418">Kinase</keyword>
<evidence type="ECO:0000256" key="11">
    <source>
        <dbReference type="ARBA" id="ARBA00022989"/>
    </source>
</evidence>
<dbReference type="EC" id="2.7.13.3" evidence="3"/>
<dbReference type="Proteomes" id="UP000525923">
    <property type="component" value="Unassembled WGS sequence"/>
</dbReference>